<dbReference type="InParanoid" id="E3J6Z2"/>
<keyword evidence="4" id="KW-1185">Reference proteome</keyword>
<accession>E3J6Z2</accession>
<sequence length="428" mass="45195">MTTRTVRSASHVVWPTAAAAAPMLLPTDVRVGIVGTGYTARGLAHVLSRTPRLTVSSVLTRRPIDEVDGPWAGLLTHSTDRLIAQSDLVIITTGDPVHGTEVAVQALAARLPVITMDAELQVTAGSYLASLGVVVEAQGDQPGSLALLAHEVRQMGLTPLVYGNIKGFLNHHPKPAEMAYWAERQGISLTQVTSFTDGTKLQIEQALVANGLGATIARRGLLGPRTDSVPTGALPLAEAAATLGTPIADYVLPERGNPGVFVVATFEEELGEFLRYYKVRLGDSPYVLLERPFHLCNLEVPLTVDRLLRGDPVAFNNGPRPRVGVAAVAKRPLAAGERIETAIGGFEVRGEAVLIADEPDHVPIGLLAGATVERPVAAGETVRFADVSVPESLALRAWRWTLDAACSTPGVAGQGRAASLPLQPGVRP</sequence>
<dbReference type="Proteomes" id="UP000002484">
    <property type="component" value="Chromosome"/>
</dbReference>
<dbReference type="AlphaFoldDB" id="E3J6Z2"/>
<feature type="domain" description="SAF" evidence="2">
    <location>
        <begin position="324"/>
        <end position="388"/>
    </location>
</feature>
<dbReference type="STRING" id="298654.FraEuI1c_5224"/>
<protein>
    <submittedName>
        <fullName evidence="3">SAF domain protein</fullName>
    </submittedName>
</protein>
<dbReference type="HOGENOM" id="CLU_046102_0_0_11"/>
<dbReference type="InterPro" id="IPR036291">
    <property type="entry name" value="NAD(P)-bd_dom_sf"/>
</dbReference>
<organism evidence="3 4">
    <name type="scientific">Pseudofrankia inefficax (strain DSM 45817 / CECT 9037 / DDB 130130 / EuI1c)</name>
    <name type="common">Frankia inefficax</name>
    <dbReference type="NCBI Taxonomy" id="298654"/>
    <lineage>
        <taxon>Bacteria</taxon>
        <taxon>Bacillati</taxon>
        <taxon>Actinomycetota</taxon>
        <taxon>Actinomycetes</taxon>
        <taxon>Frankiales</taxon>
        <taxon>Frankiaceae</taxon>
        <taxon>Pseudofrankia</taxon>
    </lineage>
</organism>
<evidence type="ECO:0000313" key="3">
    <source>
        <dbReference type="EMBL" id="ADP83212.1"/>
    </source>
</evidence>
<dbReference type="KEGG" id="fri:FraEuI1c_5224"/>
<name>E3J6Z2_PSEI1</name>
<dbReference type="InterPro" id="IPR048423">
    <property type="entry name" value="DRL_cat"/>
</dbReference>
<feature type="region of interest" description="Disordered" evidence="1">
    <location>
        <begin position="409"/>
        <end position="428"/>
    </location>
</feature>
<dbReference type="CDD" id="cd11616">
    <property type="entry name" value="SAF_DH_OX_like"/>
    <property type="match status" value="1"/>
</dbReference>
<dbReference type="EMBL" id="CP002299">
    <property type="protein sequence ID" value="ADP83212.1"/>
    <property type="molecule type" value="Genomic_DNA"/>
</dbReference>
<gene>
    <name evidence="3" type="ordered locus">FraEuI1c_5224</name>
</gene>
<proteinExistence type="predicted"/>
<dbReference type="SUPFAM" id="SSF51735">
    <property type="entry name" value="NAD(P)-binding Rossmann-fold domains"/>
    <property type="match status" value="1"/>
</dbReference>
<dbReference type="SMART" id="SM00858">
    <property type="entry name" value="SAF"/>
    <property type="match status" value="1"/>
</dbReference>
<dbReference type="Pfam" id="PF21135">
    <property type="entry name" value="DRL_cat"/>
    <property type="match status" value="1"/>
</dbReference>
<dbReference type="Pfam" id="PF08666">
    <property type="entry name" value="SAF"/>
    <property type="match status" value="1"/>
</dbReference>
<evidence type="ECO:0000313" key="4">
    <source>
        <dbReference type="Proteomes" id="UP000002484"/>
    </source>
</evidence>
<dbReference type="eggNOG" id="COG4091">
    <property type="taxonomic scope" value="Bacteria"/>
</dbReference>
<dbReference type="InterPro" id="IPR013974">
    <property type="entry name" value="SAF"/>
</dbReference>
<dbReference type="Gene3D" id="3.40.50.720">
    <property type="entry name" value="NAD(P)-binding Rossmann-like Domain"/>
    <property type="match status" value="1"/>
</dbReference>
<dbReference type="RefSeq" id="WP_013426330.1">
    <property type="nucleotide sequence ID" value="NC_014666.1"/>
</dbReference>
<dbReference type="PANTHER" id="PTHR37850:SF1">
    <property type="entry name" value="SAF DOMAIN PROTEIN"/>
    <property type="match status" value="1"/>
</dbReference>
<evidence type="ECO:0000259" key="2">
    <source>
        <dbReference type="SMART" id="SM00858"/>
    </source>
</evidence>
<dbReference type="PANTHER" id="PTHR37850">
    <property type="entry name" value="STRU PROTEIN"/>
    <property type="match status" value="1"/>
</dbReference>
<reference evidence="3 4" key="1">
    <citation type="submission" date="2010-10" db="EMBL/GenBank/DDBJ databases">
        <title>Complete sequence of Frankia sp. EuI1c.</title>
        <authorList>
            <consortium name="US DOE Joint Genome Institute"/>
            <person name="Lucas S."/>
            <person name="Copeland A."/>
            <person name="Lapidus A."/>
            <person name="Cheng J.-F."/>
            <person name="Bruce D."/>
            <person name="Goodwin L."/>
            <person name="Pitluck S."/>
            <person name="Chertkov O."/>
            <person name="Detter J.C."/>
            <person name="Han C."/>
            <person name="Tapia R."/>
            <person name="Land M."/>
            <person name="Hauser L."/>
            <person name="Jeffries C."/>
            <person name="Kyrpides N."/>
            <person name="Ivanova N."/>
            <person name="Mikhailova N."/>
            <person name="Beauchemin N."/>
            <person name="Sen A."/>
            <person name="Sur S.A."/>
            <person name="Gtari M."/>
            <person name="Wall L."/>
            <person name="Tisa L."/>
            <person name="Woyke T."/>
        </authorList>
    </citation>
    <scope>NUCLEOTIDE SEQUENCE [LARGE SCALE GENOMIC DNA]</scope>
    <source>
        <strain evidence="4">DSM 45817 / CECT 9037 / EuI1c</strain>
    </source>
</reference>
<evidence type="ECO:0000256" key="1">
    <source>
        <dbReference type="SAM" id="MobiDB-lite"/>
    </source>
</evidence>
<dbReference type="OrthoDB" id="9777844at2"/>